<reference evidence="7" key="1">
    <citation type="journal article" date="2013" name="Environ. Microbiol.">
        <title>Microbiota from the distal guts of lean and obese adolescents exhibit partial functional redundancy besides clear differences in community structure.</title>
        <authorList>
            <person name="Ferrer M."/>
            <person name="Ruiz A."/>
            <person name="Lanza F."/>
            <person name="Haange S.B."/>
            <person name="Oberbach A."/>
            <person name="Till H."/>
            <person name="Bargiela R."/>
            <person name="Campoy C."/>
            <person name="Segura M.T."/>
            <person name="Richter M."/>
            <person name="von Bergen M."/>
            <person name="Seifert J."/>
            <person name="Suarez A."/>
        </authorList>
    </citation>
    <scope>NUCLEOTIDE SEQUENCE</scope>
</reference>
<dbReference type="PANTHER" id="PTHR42948">
    <property type="entry name" value="TRANSPORTER"/>
    <property type="match status" value="1"/>
</dbReference>
<protein>
    <submittedName>
        <fullName evidence="7">Sodium:neurotransmitter symporter family protein</fullName>
    </submittedName>
</protein>
<comment type="caution">
    <text evidence="7">The sequence shown here is derived from an EMBL/GenBank/DDBJ whole genome shotgun (WGS) entry which is preliminary data.</text>
</comment>
<dbReference type="PROSITE" id="PS50267">
    <property type="entry name" value="NA_NEUROTRAN_SYMP_3"/>
    <property type="match status" value="1"/>
</dbReference>
<dbReference type="EMBL" id="AJWZ01001082">
    <property type="protein sequence ID" value="EKC74903.1"/>
    <property type="molecule type" value="Genomic_DNA"/>
</dbReference>
<evidence type="ECO:0000256" key="3">
    <source>
        <dbReference type="ARBA" id="ARBA00022692"/>
    </source>
</evidence>
<evidence type="ECO:0000256" key="1">
    <source>
        <dbReference type="ARBA" id="ARBA00004141"/>
    </source>
</evidence>
<feature type="non-terminal residue" evidence="7">
    <location>
        <position position="182"/>
    </location>
</feature>
<dbReference type="AlphaFoldDB" id="K1TY98"/>
<feature type="transmembrane region" description="Helical" evidence="6">
    <location>
        <begin position="44"/>
        <end position="64"/>
    </location>
</feature>
<feature type="transmembrane region" description="Helical" evidence="6">
    <location>
        <begin position="159"/>
        <end position="178"/>
    </location>
</feature>
<evidence type="ECO:0000256" key="2">
    <source>
        <dbReference type="ARBA" id="ARBA00022448"/>
    </source>
</evidence>
<evidence type="ECO:0000256" key="5">
    <source>
        <dbReference type="ARBA" id="ARBA00023136"/>
    </source>
</evidence>
<dbReference type="InterPro" id="IPR037272">
    <property type="entry name" value="SNS_sf"/>
</dbReference>
<dbReference type="PANTHER" id="PTHR42948:SF1">
    <property type="entry name" value="TRANSPORTER"/>
    <property type="match status" value="1"/>
</dbReference>
<dbReference type="InterPro" id="IPR000175">
    <property type="entry name" value="Na/ntran_symport"/>
</dbReference>
<gene>
    <name evidence="7" type="ORF">OBE_01618</name>
</gene>
<organism evidence="7">
    <name type="scientific">human gut metagenome</name>
    <dbReference type="NCBI Taxonomy" id="408170"/>
    <lineage>
        <taxon>unclassified sequences</taxon>
        <taxon>metagenomes</taxon>
        <taxon>organismal metagenomes</taxon>
    </lineage>
</organism>
<sequence>MNPRLWIYAFGQAFFSLSIAGNGTVIYGSYLSETEDVVSSARNVAIFDTLAALLASFVIIPGMAVGGAELSSGGPGLMFIYLVNVFNGMPGGKIVGIVFYICVLFAGMSSLVNLYEAPVATLEERFGFKRPVAVGSIAVVGCIVALVIQGIVSGWMDAVSIYICPLGAMLAAIMFFRLSERT</sequence>
<keyword evidence="2" id="KW-0813">Transport</keyword>
<dbReference type="GO" id="GO:0016020">
    <property type="term" value="C:membrane"/>
    <property type="evidence" value="ECO:0007669"/>
    <property type="project" value="UniProtKB-SubCell"/>
</dbReference>
<name>K1TY98_9ZZZZ</name>
<feature type="transmembrane region" description="Helical" evidence="6">
    <location>
        <begin position="6"/>
        <end position="32"/>
    </location>
</feature>
<keyword evidence="4 6" id="KW-1133">Transmembrane helix</keyword>
<evidence type="ECO:0000313" key="7">
    <source>
        <dbReference type="EMBL" id="EKC74903.1"/>
    </source>
</evidence>
<evidence type="ECO:0000256" key="4">
    <source>
        <dbReference type="ARBA" id="ARBA00022989"/>
    </source>
</evidence>
<comment type="subcellular location">
    <subcellularLocation>
        <location evidence="1">Membrane</location>
        <topology evidence="1">Multi-pass membrane protein</topology>
    </subcellularLocation>
</comment>
<feature type="transmembrane region" description="Helical" evidence="6">
    <location>
        <begin position="132"/>
        <end position="152"/>
    </location>
</feature>
<proteinExistence type="predicted"/>
<feature type="transmembrane region" description="Helical" evidence="6">
    <location>
        <begin position="94"/>
        <end position="112"/>
    </location>
</feature>
<accession>K1TY98</accession>
<keyword evidence="3 6" id="KW-0812">Transmembrane</keyword>
<evidence type="ECO:0000256" key="6">
    <source>
        <dbReference type="SAM" id="Phobius"/>
    </source>
</evidence>
<dbReference type="SUPFAM" id="SSF161070">
    <property type="entry name" value="SNF-like"/>
    <property type="match status" value="1"/>
</dbReference>
<keyword evidence="5 6" id="KW-0472">Membrane</keyword>
<dbReference type="Pfam" id="PF00209">
    <property type="entry name" value="SNF"/>
    <property type="match status" value="1"/>
</dbReference>